<organism evidence="1 2">
    <name type="scientific">Mycena maculata</name>
    <dbReference type="NCBI Taxonomy" id="230809"/>
    <lineage>
        <taxon>Eukaryota</taxon>
        <taxon>Fungi</taxon>
        <taxon>Dikarya</taxon>
        <taxon>Basidiomycota</taxon>
        <taxon>Agaricomycotina</taxon>
        <taxon>Agaricomycetes</taxon>
        <taxon>Agaricomycetidae</taxon>
        <taxon>Agaricales</taxon>
        <taxon>Marasmiineae</taxon>
        <taxon>Mycenaceae</taxon>
        <taxon>Mycena</taxon>
    </lineage>
</organism>
<dbReference type="AlphaFoldDB" id="A0AAD7HN94"/>
<dbReference type="EMBL" id="JARJLG010000239">
    <property type="protein sequence ID" value="KAJ7724316.1"/>
    <property type="molecule type" value="Genomic_DNA"/>
</dbReference>
<evidence type="ECO:0000313" key="1">
    <source>
        <dbReference type="EMBL" id="KAJ7724316.1"/>
    </source>
</evidence>
<gene>
    <name evidence="1" type="ORF">DFH07DRAFT_1004099</name>
</gene>
<protein>
    <submittedName>
        <fullName evidence="1">Uncharacterized protein</fullName>
    </submittedName>
</protein>
<dbReference type="Proteomes" id="UP001215280">
    <property type="component" value="Unassembled WGS sequence"/>
</dbReference>
<proteinExistence type="predicted"/>
<reference evidence="1" key="1">
    <citation type="submission" date="2023-03" db="EMBL/GenBank/DDBJ databases">
        <title>Massive genome expansion in bonnet fungi (Mycena s.s.) driven by repeated elements and novel gene families across ecological guilds.</title>
        <authorList>
            <consortium name="Lawrence Berkeley National Laboratory"/>
            <person name="Harder C.B."/>
            <person name="Miyauchi S."/>
            <person name="Viragh M."/>
            <person name="Kuo A."/>
            <person name="Thoen E."/>
            <person name="Andreopoulos B."/>
            <person name="Lu D."/>
            <person name="Skrede I."/>
            <person name="Drula E."/>
            <person name="Henrissat B."/>
            <person name="Morin E."/>
            <person name="Kohler A."/>
            <person name="Barry K."/>
            <person name="LaButti K."/>
            <person name="Morin E."/>
            <person name="Salamov A."/>
            <person name="Lipzen A."/>
            <person name="Mereny Z."/>
            <person name="Hegedus B."/>
            <person name="Baldrian P."/>
            <person name="Stursova M."/>
            <person name="Weitz H."/>
            <person name="Taylor A."/>
            <person name="Grigoriev I.V."/>
            <person name="Nagy L.G."/>
            <person name="Martin F."/>
            <person name="Kauserud H."/>
        </authorList>
    </citation>
    <scope>NUCLEOTIDE SEQUENCE</scope>
    <source>
        <strain evidence="1">CBHHK188m</strain>
    </source>
</reference>
<comment type="caution">
    <text evidence="1">The sequence shown here is derived from an EMBL/GenBank/DDBJ whole genome shotgun (WGS) entry which is preliminary data.</text>
</comment>
<name>A0AAD7HN94_9AGAR</name>
<accession>A0AAD7HN94</accession>
<keyword evidence="2" id="KW-1185">Reference proteome</keyword>
<sequence>MAASKGSVEDLHELNLQIGLRAPEDPELQFLLPALYLALDPVGIPTPDQLETMLLAPHTTSFAFIDVITTSFHCLIVIAGIPPEASLDLWPRAWKWFYFIHNHLELFPWASSELSVYIGFILLLGHLQTHEPTVALINATDDVGFVIARAWRAFLAVPELPDLVWRQVSAVIYPPANIQDYLGGVGGPTELAAVVVDHIKQFSHSNSASSVFCLDKGLRFAWDIMFTHDWSTMRRPLTTSLLAHGLVKAVCSALDILTAAMEETMGTIALCINGLKIAFLNPPGYPSIIEALKAGFLSHIVAYVGGLYPHIAVDDVKSLLTLILPPSTIYHSVLTEMKPALMQVATLVTADAFVKSPIFDDWKKFQRVANDRIKVMEYFDSDEYEAALACDNIECGEIFLRNEFHRCSGEVTEKLALPIGHFASPADPVPYSIRDKSFLRELLHHDYKRSKPHIFVAQAMNLLEDMPLCTQFDYTGPLLVVSHHTTNDVAGQESDKVHPAYVQWTDLLYTEPGWTR</sequence>
<evidence type="ECO:0000313" key="2">
    <source>
        <dbReference type="Proteomes" id="UP001215280"/>
    </source>
</evidence>